<dbReference type="EMBL" id="JAKOGI010003079">
    <property type="protein sequence ID" value="KAJ8420876.1"/>
    <property type="molecule type" value="Genomic_DNA"/>
</dbReference>
<keyword evidence="2" id="KW-1185">Reference proteome</keyword>
<comment type="caution">
    <text evidence="1">The sequence shown here is derived from an EMBL/GenBank/DDBJ whole genome shotgun (WGS) entry which is preliminary data.</text>
</comment>
<gene>
    <name evidence="1" type="ORF">Cgig2_013312</name>
</gene>
<evidence type="ECO:0000313" key="1">
    <source>
        <dbReference type="EMBL" id="KAJ8420876.1"/>
    </source>
</evidence>
<name>A0A9Q1JHW6_9CARY</name>
<proteinExistence type="predicted"/>
<evidence type="ECO:0000313" key="2">
    <source>
        <dbReference type="Proteomes" id="UP001153076"/>
    </source>
</evidence>
<organism evidence="1 2">
    <name type="scientific">Carnegiea gigantea</name>
    <dbReference type="NCBI Taxonomy" id="171969"/>
    <lineage>
        <taxon>Eukaryota</taxon>
        <taxon>Viridiplantae</taxon>
        <taxon>Streptophyta</taxon>
        <taxon>Embryophyta</taxon>
        <taxon>Tracheophyta</taxon>
        <taxon>Spermatophyta</taxon>
        <taxon>Magnoliopsida</taxon>
        <taxon>eudicotyledons</taxon>
        <taxon>Gunneridae</taxon>
        <taxon>Pentapetalae</taxon>
        <taxon>Caryophyllales</taxon>
        <taxon>Cactineae</taxon>
        <taxon>Cactaceae</taxon>
        <taxon>Cactoideae</taxon>
        <taxon>Echinocereeae</taxon>
        <taxon>Carnegiea</taxon>
    </lineage>
</organism>
<dbReference type="AlphaFoldDB" id="A0A9Q1JHW6"/>
<dbReference type="Proteomes" id="UP001153076">
    <property type="component" value="Unassembled WGS sequence"/>
</dbReference>
<protein>
    <submittedName>
        <fullName evidence="1">Uncharacterized protein</fullName>
    </submittedName>
</protein>
<accession>A0A9Q1JHW6</accession>
<sequence>MPLLLMVKCLTCNSAFITYSAHSLPSISQSSDHLLSYLLLFTRRSYLCLKSRKYLGQIVAVCTSMSHTSASWLWLDRVDEVPMMLCNRATIMIKFRALIWKLNCSQALFASGIWVSDSDRSCPNVTILNDEMRWPANLYQAVGSSWGSTGSLCDSTEFHRQTYVDGPQVSRLAVSCLVYVLWLQLLKWVPLNYCFRAIHLLPLADISGFKLKPVILIIIQEVAHFRILCFTFMLIKVTLHVFHISPKLLFPSLTFMLWMPTKLWSLTTHEYVAMYLISQVSGEELIQVCLPRPCMGSILRDQMNHFFFT</sequence>
<reference evidence="1" key="1">
    <citation type="submission" date="2022-04" db="EMBL/GenBank/DDBJ databases">
        <title>Carnegiea gigantea Genome sequencing and assembly v2.</title>
        <authorList>
            <person name="Copetti D."/>
            <person name="Sanderson M.J."/>
            <person name="Burquez A."/>
            <person name="Wojciechowski M.F."/>
        </authorList>
    </citation>
    <scope>NUCLEOTIDE SEQUENCE</scope>
    <source>
        <strain evidence="1">SGP5-SGP5p</strain>
        <tissue evidence="1">Aerial part</tissue>
    </source>
</reference>